<comment type="pathway">
    <text evidence="1 6">Carbohydrate biosynthesis; dTDP-L-rhamnose biosynthesis.</text>
</comment>
<dbReference type="RefSeq" id="WP_079512284.1">
    <property type="nucleotide sequence ID" value="NZ_FUYL01000005.1"/>
</dbReference>
<dbReference type="GO" id="GO:0005829">
    <property type="term" value="C:cytosol"/>
    <property type="evidence" value="ECO:0007669"/>
    <property type="project" value="TreeGrafter"/>
</dbReference>
<evidence type="ECO:0000256" key="4">
    <source>
        <dbReference type="ARBA" id="ARBA00017099"/>
    </source>
</evidence>
<dbReference type="InterPro" id="IPR005913">
    <property type="entry name" value="dTDP_dehydrorham_reduct"/>
</dbReference>
<organism evidence="8 9">
    <name type="scientific">Maribacter arcticus</name>
    <dbReference type="NCBI Taxonomy" id="561365"/>
    <lineage>
        <taxon>Bacteria</taxon>
        <taxon>Pseudomonadati</taxon>
        <taxon>Bacteroidota</taxon>
        <taxon>Flavobacteriia</taxon>
        <taxon>Flavobacteriales</taxon>
        <taxon>Flavobacteriaceae</taxon>
        <taxon>Maribacter</taxon>
    </lineage>
</organism>
<keyword evidence="6" id="KW-0560">Oxidoreductase</keyword>
<dbReference type="Pfam" id="PF04321">
    <property type="entry name" value="RmlD_sub_bind"/>
    <property type="match status" value="1"/>
</dbReference>
<dbReference type="GO" id="GO:0019305">
    <property type="term" value="P:dTDP-rhamnose biosynthetic process"/>
    <property type="evidence" value="ECO:0007669"/>
    <property type="project" value="UniProtKB-UniPathway"/>
</dbReference>
<feature type="domain" description="RmlD-like substrate binding" evidence="7">
    <location>
        <begin position="3"/>
        <end position="284"/>
    </location>
</feature>
<dbReference type="SUPFAM" id="SSF51735">
    <property type="entry name" value="NAD(P)-binding Rossmann-fold domains"/>
    <property type="match status" value="1"/>
</dbReference>
<sequence length="285" mass="32486">MLSILVTGSNGQLGMSIQEIKGQFTENIVFHFTDANELDISNEKAVRNFFKNKNYDYCINCAAYTAVDNAEDNKDLAYAINADGSKYLAKVCDEYSCIFIHVSTDFVFDGTKEEPYTTLDQPRPLNIYGASKLEGERLIQKVAKKYFIIRTSWVYSEFGNNFVKTMIKLGKEKDRLDVVSDQIGSPTYARDLAHFLLKIILDKNNKYGIYHFSNEGVLSWYDFAQAIIKLSNSDTKVFPVTSSDYITKASRPKYSVMNKEKTIKTFGIKLEPWQTSLKTCVQNLN</sequence>
<comment type="catalytic activity">
    <reaction evidence="5">
        <text>dTDP-beta-L-rhamnose + NADP(+) = dTDP-4-dehydro-beta-L-rhamnose + NADPH + H(+)</text>
        <dbReference type="Rhea" id="RHEA:21796"/>
        <dbReference type="ChEBI" id="CHEBI:15378"/>
        <dbReference type="ChEBI" id="CHEBI:57510"/>
        <dbReference type="ChEBI" id="CHEBI:57783"/>
        <dbReference type="ChEBI" id="CHEBI:58349"/>
        <dbReference type="ChEBI" id="CHEBI:62830"/>
        <dbReference type="EC" id="1.1.1.133"/>
    </reaction>
</comment>
<evidence type="ECO:0000313" key="8">
    <source>
        <dbReference type="EMBL" id="SKB50842.1"/>
    </source>
</evidence>
<comment type="function">
    <text evidence="6">Catalyzes the reduction of dTDP-6-deoxy-L-lyxo-4-hexulose to yield dTDP-L-rhamnose.</text>
</comment>
<dbReference type="InterPro" id="IPR036291">
    <property type="entry name" value="NAD(P)-bd_dom_sf"/>
</dbReference>
<keyword evidence="9" id="KW-1185">Reference proteome</keyword>
<comment type="similarity">
    <text evidence="2 6">Belongs to the dTDP-4-dehydrorhamnose reductase family.</text>
</comment>
<dbReference type="CDD" id="cd05254">
    <property type="entry name" value="dTDP_HR_like_SDR_e"/>
    <property type="match status" value="1"/>
</dbReference>
<dbReference type="GO" id="GO:0008831">
    <property type="term" value="F:dTDP-4-dehydrorhamnose reductase activity"/>
    <property type="evidence" value="ECO:0007669"/>
    <property type="project" value="UniProtKB-EC"/>
</dbReference>
<accession>A0A1T5BU36</accession>
<evidence type="ECO:0000313" key="9">
    <source>
        <dbReference type="Proteomes" id="UP000190339"/>
    </source>
</evidence>
<reference evidence="9" key="1">
    <citation type="submission" date="2017-02" db="EMBL/GenBank/DDBJ databases">
        <authorList>
            <person name="Varghese N."/>
            <person name="Submissions S."/>
        </authorList>
    </citation>
    <scope>NUCLEOTIDE SEQUENCE [LARGE SCALE GENOMIC DNA]</scope>
    <source>
        <strain evidence="9">DSM 23546</strain>
    </source>
</reference>
<dbReference type="OrthoDB" id="9803892at2"/>
<dbReference type="Proteomes" id="UP000190339">
    <property type="component" value="Unassembled WGS sequence"/>
</dbReference>
<gene>
    <name evidence="8" type="ORF">SAMN05660866_01813</name>
</gene>
<dbReference type="PANTHER" id="PTHR10491:SF4">
    <property type="entry name" value="METHIONINE ADENOSYLTRANSFERASE 2 SUBUNIT BETA"/>
    <property type="match status" value="1"/>
</dbReference>
<proteinExistence type="inferred from homology"/>
<evidence type="ECO:0000256" key="3">
    <source>
        <dbReference type="ARBA" id="ARBA00012929"/>
    </source>
</evidence>
<evidence type="ECO:0000259" key="7">
    <source>
        <dbReference type="Pfam" id="PF04321"/>
    </source>
</evidence>
<dbReference type="InterPro" id="IPR029903">
    <property type="entry name" value="RmlD-like-bd"/>
</dbReference>
<dbReference type="PANTHER" id="PTHR10491">
    <property type="entry name" value="DTDP-4-DEHYDRORHAMNOSE REDUCTASE"/>
    <property type="match status" value="1"/>
</dbReference>
<keyword evidence="6" id="KW-0521">NADP</keyword>
<dbReference type="Gene3D" id="3.90.25.10">
    <property type="entry name" value="UDP-galactose 4-epimerase, domain 1"/>
    <property type="match status" value="1"/>
</dbReference>
<dbReference type="STRING" id="561365.SAMN05660866_01813"/>
<dbReference type="AlphaFoldDB" id="A0A1T5BU36"/>
<dbReference type="Gene3D" id="3.40.50.720">
    <property type="entry name" value="NAD(P)-binding Rossmann-like Domain"/>
    <property type="match status" value="1"/>
</dbReference>
<evidence type="ECO:0000256" key="6">
    <source>
        <dbReference type="RuleBase" id="RU364082"/>
    </source>
</evidence>
<evidence type="ECO:0000256" key="5">
    <source>
        <dbReference type="ARBA" id="ARBA00048200"/>
    </source>
</evidence>
<evidence type="ECO:0000256" key="2">
    <source>
        <dbReference type="ARBA" id="ARBA00010944"/>
    </source>
</evidence>
<name>A0A1T5BU36_9FLAO</name>
<dbReference type="EMBL" id="FUYL01000005">
    <property type="protein sequence ID" value="SKB50842.1"/>
    <property type="molecule type" value="Genomic_DNA"/>
</dbReference>
<dbReference type="NCBIfam" id="TIGR01214">
    <property type="entry name" value="rmlD"/>
    <property type="match status" value="1"/>
</dbReference>
<evidence type="ECO:0000256" key="1">
    <source>
        <dbReference type="ARBA" id="ARBA00004781"/>
    </source>
</evidence>
<dbReference type="EC" id="1.1.1.133" evidence="3 6"/>
<dbReference type="UniPathway" id="UPA00124"/>
<protein>
    <recommendedName>
        <fullName evidence="4 6">dTDP-4-dehydrorhamnose reductase</fullName>
        <ecNumber evidence="3 6">1.1.1.133</ecNumber>
    </recommendedName>
</protein>